<dbReference type="InterPro" id="IPR016024">
    <property type="entry name" value="ARM-type_fold"/>
</dbReference>
<dbReference type="Proteomes" id="UP001061958">
    <property type="component" value="Unassembled WGS sequence"/>
</dbReference>
<sequence>MATFGKTPKKLSSPIYFNTVEKRSSQLFDMATQRISCFGAKNDSYILEREDAEHSLVEQISFVEGYPSTEENGLCLLSKNSTCEQLLEQLLQNRFLVRSYEELCGQLSCWLTHHSIVSCSKLEQCILLAIASIWYHHNGKEDETTMDWIMNLCKHCLQENIQIFKLNIHETVEWDSLLFRSIQNIDFDAWEEYVESIHDIHLKMIQNLHSEYARLKNHTNRHCWSLSIWTTIFISLFCISMIAFAKRSKKNGMIPNSYWKEMIQWLSKTCNLCFPDIVKDLISLCVATLLDKLSCHTTADSDMITDKCVQSSTVWLLHHIVQYIGVSEQRKRAICITCLRVLVNLSSNNQQLCKELVQHRALFSLIRLLHNESFPDRADFDLRVTCLVLMINILISYPSCATLLLHITAVYRCSSDSLPTKHYKEPAIFQILLKYIRLIPLSNETSPMIVQHQTTVAYASILLACLINGEHRWITVLLQWLSKPVLYRLIAVIEEFYQVQNEMGILSETCVDQYRQLIDRLESNLSLYFDAHRDC</sequence>
<evidence type="ECO:0000313" key="3">
    <source>
        <dbReference type="EMBL" id="GJQ15970.1"/>
    </source>
</evidence>
<keyword evidence="1" id="KW-0472">Membrane</keyword>
<feature type="transmembrane region" description="Helical" evidence="1">
    <location>
        <begin position="224"/>
        <end position="245"/>
    </location>
</feature>
<evidence type="ECO:0000256" key="1">
    <source>
        <dbReference type="SAM" id="Phobius"/>
    </source>
</evidence>
<evidence type="ECO:0000259" key="2">
    <source>
        <dbReference type="Pfam" id="PF07814"/>
    </source>
</evidence>
<dbReference type="OrthoDB" id="78088at2759"/>
<dbReference type="InterPro" id="IPR022771">
    <property type="entry name" value="WAPL_C"/>
</dbReference>
<comment type="caution">
    <text evidence="3">The sequence shown here is derived from an EMBL/GenBank/DDBJ whole genome shotgun (WGS) entry which is preliminary data.</text>
</comment>
<dbReference type="Gene3D" id="1.25.10.10">
    <property type="entry name" value="Leucine-rich Repeat Variant"/>
    <property type="match status" value="1"/>
</dbReference>
<gene>
    <name evidence="3" type="ORF">GpartN1_g7761.t1</name>
</gene>
<dbReference type="SUPFAM" id="SSF48371">
    <property type="entry name" value="ARM repeat"/>
    <property type="match status" value="1"/>
</dbReference>
<keyword evidence="4" id="KW-1185">Reference proteome</keyword>
<keyword evidence="1" id="KW-1133">Transmembrane helix</keyword>
<organism evidence="3 4">
    <name type="scientific">Galdieria partita</name>
    <dbReference type="NCBI Taxonomy" id="83374"/>
    <lineage>
        <taxon>Eukaryota</taxon>
        <taxon>Rhodophyta</taxon>
        <taxon>Bangiophyceae</taxon>
        <taxon>Galdieriales</taxon>
        <taxon>Galdieriaceae</taxon>
        <taxon>Galdieria</taxon>
    </lineage>
</organism>
<dbReference type="Pfam" id="PF07814">
    <property type="entry name" value="WAPL"/>
    <property type="match status" value="1"/>
</dbReference>
<feature type="domain" description="Wings apart-like protein C-terminal" evidence="2">
    <location>
        <begin position="228"/>
        <end position="394"/>
    </location>
</feature>
<reference evidence="3" key="2">
    <citation type="submission" date="2022-01" db="EMBL/GenBank/DDBJ databases">
        <authorList>
            <person name="Hirooka S."/>
            <person name="Miyagishima S.Y."/>
        </authorList>
    </citation>
    <scope>NUCLEOTIDE SEQUENCE</scope>
    <source>
        <strain evidence="3">NBRC 102759</strain>
    </source>
</reference>
<dbReference type="AlphaFoldDB" id="A0A9C7UV76"/>
<protein>
    <recommendedName>
        <fullName evidence="2">Wings apart-like protein C-terminal domain-containing protein</fullName>
    </recommendedName>
</protein>
<reference evidence="3" key="1">
    <citation type="journal article" date="2022" name="Proc. Natl. Acad. Sci. U.S.A.">
        <title>Life cycle and functional genomics of the unicellular red alga Galdieria for elucidating algal and plant evolution and industrial use.</title>
        <authorList>
            <person name="Hirooka S."/>
            <person name="Itabashi T."/>
            <person name="Ichinose T.M."/>
            <person name="Onuma R."/>
            <person name="Fujiwara T."/>
            <person name="Yamashita S."/>
            <person name="Jong L.W."/>
            <person name="Tomita R."/>
            <person name="Iwane A.H."/>
            <person name="Miyagishima S.Y."/>
        </authorList>
    </citation>
    <scope>NUCLEOTIDE SEQUENCE</scope>
    <source>
        <strain evidence="3">NBRC 102759</strain>
    </source>
</reference>
<keyword evidence="1" id="KW-0812">Transmembrane</keyword>
<dbReference type="InterPro" id="IPR011989">
    <property type="entry name" value="ARM-like"/>
</dbReference>
<name>A0A9C7UV76_9RHOD</name>
<dbReference type="EMBL" id="BQMJ01000078">
    <property type="protein sequence ID" value="GJQ15970.1"/>
    <property type="molecule type" value="Genomic_DNA"/>
</dbReference>
<proteinExistence type="predicted"/>
<evidence type="ECO:0000313" key="4">
    <source>
        <dbReference type="Proteomes" id="UP001061958"/>
    </source>
</evidence>
<accession>A0A9C7UV76</accession>